<dbReference type="InterPro" id="IPR002048">
    <property type="entry name" value="EF_hand_dom"/>
</dbReference>
<protein>
    <submittedName>
        <fullName evidence="4">Calmodulin</fullName>
    </submittedName>
</protein>
<gene>
    <name evidence="4" type="ORF">DEA37_0010812</name>
</gene>
<name>A0A5J4NWS0_9TREM</name>
<keyword evidence="5" id="KW-1185">Reference proteome</keyword>
<dbReference type="PROSITE" id="PS50222">
    <property type="entry name" value="EF_HAND_2"/>
    <property type="match status" value="3"/>
</dbReference>
<dbReference type="PANTHER" id="PTHR10827:SF85">
    <property type="entry name" value="CALCIUM-BINDING PROTEIN"/>
    <property type="match status" value="1"/>
</dbReference>
<keyword evidence="1" id="KW-0677">Repeat</keyword>
<evidence type="ECO:0000256" key="2">
    <source>
        <dbReference type="ARBA" id="ARBA00022837"/>
    </source>
</evidence>
<organism evidence="4 5">
    <name type="scientific">Paragonimus westermani</name>
    <dbReference type="NCBI Taxonomy" id="34504"/>
    <lineage>
        <taxon>Eukaryota</taxon>
        <taxon>Metazoa</taxon>
        <taxon>Spiralia</taxon>
        <taxon>Lophotrochozoa</taxon>
        <taxon>Platyhelminthes</taxon>
        <taxon>Trematoda</taxon>
        <taxon>Digenea</taxon>
        <taxon>Plagiorchiida</taxon>
        <taxon>Troglotremata</taxon>
        <taxon>Troglotrematidae</taxon>
        <taxon>Paragonimus</taxon>
    </lineage>
</organism>
<dbReference type="AlphaFoldDB" id="A0A5J4NWS0"/>
<evidence type="ECO:0000313" key="4">
    <source>
        <dbReference type="EMBL" id="KAA3680065.1"/>
    </source>
</evidence>
<dbReference type="GO" id="GO:0043226">
    <property type="term" value="C:organelle"/>
    <property type="evidence" value="ECO:0007669"/>
    <property type="project" value="UniProtKB-ARBA"/>
</dbReference>
<evidence type="ECO:0000259" key="3">
    <source>
        <dbReference type="PROSITE" id="PS50222"/>
    </source>
</evidence>
<dbReference type="EMBL" id="QNGE01000544">
    <property type="protein sequence ID" value="KAA3680065.1"/>
    <property type="molecule type" value="Genomic_DNA"/>
</dbReference>
<dbReference type="InterPro" id="IPR018247">
    <property type="entry name" value="EF_Hand_1_Ca_BS"/>
</dbReference>
<dbReference type="Pfam" id="PF13499">
    <property type="entry name" value="EF-hand_7"/>
    <property type="match status" value="2"/>
</dbReference>
<proteinExistence type="predicted"/>
<dbReference type="Proteomes" id="UP000324629">
    <property type="component" value="Unassembled WGS sequence"/>
</dbReference>
<accession>A0A5J4NWS0</accession>
<feature type="domain" description="EF-hand" evidence="3">
    <location>
        <begin position="73"/>
        <end position="108"/>
    </location>
</feature>
<evidence type="ECO:0000313" key="5">
    <source>
        <dbReference type="Proteomes" id="UP000324629"/>
    </source>
</evidence>
<reference evidence="4 5" key="1">
    <citation type="journal article" date="2019" name="Gigascience">
        <title>Whole-genome sequence of the oriental lung fluke Paragonimus westermani.</title>
        <authorList>
            <person name="Oey H."/>
            <person name="Zakrzewski M."/>
            <person name="Narain K."/>
            <person name="Devi K.R."/>
            <person name="Agatsuma T."/>
            <person name="Nawaratna S."/>
            <person name="Gobert G.N."/>
            <person name="Jones M.K."/>
            <person name="Ragan M.A."/>
            <person name="McManus D.P."/>
            <person name="Krause L."/>
        </authorList>
    </citation>
    <scope>NUCLEOTIDE SEQUENCE [LARGE SCALE GENOMIC DNA]</scope>
    <source>
        <strain evidence="4 5">IND2009</strain>
    </source>
</reference>
<evidence type="ECO:0000256" key="1">
    <source>
        <dbReference type="ARBA" id="ARBA00022737"/>
    </source>
</evidence>
<dbReference type="PROSITE" id="PS00018">
    <property type="entry name" value="EF_HAND_1"/>
    <property type="match status" value="3"/>
</dbReference>
<dbReference type="SUPFAM" id="SSF47473">
    <property type="entry name" value="EF-hand"/>
    <property type="match status" value="1"/>
</dbReference>
<dbReference type="Gene3D" id="1.10.238.10">
    <property type="entry name" value="EF-hand"/>
    <property type="match status" value="2"/>
</dbReference>
<sequence>MQVDCAYCGDGILKTSCTPGEDYLLSQIKLTRAICCVMDLLHVLEEEFNSVDKDKDGFLNKTEIGACLEKFGFQKERAAEFLKVFDLNKDGKISRDEFMKAAQKKIADKEISCAWLRRTFRTIDKDRSGKLSAKELKDFLQTQHNFIFPKAVDQWIEENDRDGDKELSYEEFLGFVKNIL</sequence>
<feature type="domain" description="EF-hand" evidence="3">
    <location>
        <begin position="111"/>
        <end position="146"/>
    </location>
</feature>
<dbReference type="SMART" id="SM00054">
    <property type="entry name" value="EFh"/>
    <property type="match status" value="4"/>
</dbReference>
<dbReference type="FunFam" id="1.10.238.10:FF:000178">
    <property type="entry name" value="Calmodulin-2 A"/>
    <property type="match status" value="1"/>
</dbReference>
<feature type="domain" description="EF-hand" evidence="3">
    <location>
        <begin position="147"/>
        <end position="180"/>
    </location>
</feature>
<keyword evidence="2" id="KW-0106">Calcium</keyword>
<comment type="caution">
    <text evidence="4">The sequence shown here is derived from an EMBL/GenBank/DDBJ whole genome shotgun (WGS) entry which is preliminary data.</text>
</comment>
<dbReference type="GO" id="GO:0005509">
    <property type="term" value="F:calcium ion binding"/>
    <property type="evidence" value="ECO:0007669"/>
    <property type="project" value="InterPro"/>
</dbReference>
<dbReference type="PANTHER" id="PTHR10827">
    <property type="entry name" value="RETICULOCALBIN"/>
    <property type="match status" value="1"/>
</dbReference>
<dbReference type="InterPro" id="IPR011992">
    <property type="entry name" value="EF-hand-dom_pair"/>
</dbReference>